<reference evidence="5" key="2">
    <citation type="submission" date="2023-11" db="UniProtKB">
        <authorList>
            <consortium name="WormBaseParasite"/>
        </authorList>
    </citation>
    <scope>IDENTIFICATION</scope>
</reference>
<evidence type="ECO:0000256" key="1">
    <source>
        <dbReference type="PROSITE-ProRule" id="PRU00117"/>
    </source>
</evidence>
<keyword evidence="1" id="KW-0694">RNA-binding</keyword>
<dbReference type="GO" id="GO:0048513">
    <property type="term" value="P:animal organ development"/>
    <property type="evidence" value="ECO:0007669"/>
    <property type="project" value="TreeGrafter"/>
</dbReference>
<dbReference type="Gene3D" id="2.30.30.140">
    <property type="match status" value="1"/>
</dbReference>
<dbReference type="InterPro" id="IPR004088">
    <property type="entry name" value="KH_dom_type_1"/>
</dbReference>
<organism evidence="4 5">
    <name type="scientific">Schistosoma rodhaini</name>
    <dbReference type="NCBI Taxonomy" id="6188"/>
    <lineage>
        <taxon>Eukaryota</taxon>
        <taxon>Metazoa</taxon>
        <taxon>Spiralia</taxon>
        <taxon>Lophotrochozoa</taxon>
        <taxon>Platyhelminthes</taxon>
        <taxon>Trematoda</taxon>
        <taxon>Digenea</taxon>
        <taxon>Strigeidida</taxon>
        <taxon>Schistosomatoidea</taxon>
        <taxon>Schistosomatidae</taxon>
        <taxon>Schistosoma</taxon>
    </lineage>
</organism>
<keyword evidence="4" id="KW-1185">Reference proteome</keyword>
<dbReference type="PANTHER" id="PTHR10603">
    <property type="entry name" value="FRAGILE X MENTAL RETARDATION SYNDROME-RELATED PROTEIN"/>
    <property type="match status" value="1"/>
</dbReference>
<feature type="compositionally biased region" description="Polar residues" evidence="2">
    <location>
        <begin position="731"/>
        <end position="742"/>
    </location>
</feature>
<sequence length="777" mass="86515">MIGIEVKGRLNQYIKAVLRNVVDENVVVFYPEKNKEEQVPIKNVRLPPTSERDVHPGQSGEALFSIATDQTPSSSSNTITLPGRWGDETNSKPEVELILDDQLNYLPIPSWWPCRVVKIRDDVAVVKLNVTPPADATPSEISLCTQLSTVTEIVSRKSLRQPSDDCPCLSPDIIHRHRIEIPKELADFASDPSVHHDFLRHCGGPVSLYYDNESSCLVVLTTDPVTAKNVALLEDTHLRMLRQKWALTRSLRQTIRNLEVNRGPDVSRPGGSKNCSDWNSDPSLFVEKFFVPQHLMGLAIGARGVNIRAAREIPDVIRIESWEPSEYSARNNDPIDNSGDYGEAAMFVIEAKTPEAAKQARAKLEYSELYLGVPRRYVGRLIGKRTSNIMSIIRKSGVVHIHFDDHIEGPVSLSDDNNQTDVIKYSHPGRALASTMRRVFLKAGSAQTSSQPYTDEEYGGFILAGTRDSIEKARLLINFQMDYFYDLEKMESEKLELMRSLSHGGVDSGPGYPPRGTVVGRWGDRSGVGNYGRGGRGRRPGRSGLLHPPVSDVVNHGHYTDDENIGNSIPYRGAKRMPREAYGHRSSGGRIPRQSGRGSRRMGGSGRDPNWNNHINNNGDVADRRRGSNDSEVLESDNLPDGLSSERANAGKHNRIGRHSPAPNGFYSDREHGDESEDTLNPNNENNFPCGDASSEDGGGCSVDNMRSRLNKYVHSRRNSKSRPPRRSHQARPQNSDQWDTNCQFNNVESSLGSQKLRNVGGNYSARQQSVQVVYQE</sequence>
<dbReference type="GO" id="GO:0051028">
    <property type="term" value="P:mRNA transport"/>
    <property type="evidence" value="ECO:0007669"/>
    <property type="project" value="TreeGrafter"/>
</dbReference>
<dbReference type="GO" id="GO:0045727">
    <property type="term" value="P:positive regulation of translation"/>
    <property type="evidence" value="ECO:0007669"/>
    <property type="project" value="TreeGrafter"/>
</dbReference>
<dbReference type="InterPro" id="IPR041560">
    <property type="entry name" value="Tudor_FRM1"/>
</dbReference>
<protein>
    <recommendedName>
        <fullName evidence="3">Agenet-like domain-containing protein</fullName>
    </recommendedName>
</protein>
<dbReference type="Pfam" id="PF18336">
    <property type="entry name" value="Tudor_FRX1"/>
    <property type="match status" value="1"/>
</dbReference>
<dbReference type="AlphaFoldDB" id="A0AA85FBY8"/>
<accession>A0AA85FBY8</accession>
<dbReference type="GO" id="GO:0003730">
    <property type="term" value="F:mRNA 3'-UTR binding"/>
    <property type="evidence" value="ECO:0007669"/>
    <property type="project" value="TreeGrafter"/>
</dbReference>
<dbReference type="InterPro" id="IPR040472">
    <property type="entry name" value="FMRP_KH0"/>
</dbReference>
<feature type="region of interest" description="Disordered" evidence="2">
    <location>
        <begin position="508"/>
        <end position="742"/>
    </location>
</feature>
<name>A0AA85FBY8_9TREM</name>
<dbReference type="GO" id="GO:0005634">
    <property type="term" value="C:nucleus"/>
    <property type="evidence" value="ECO:0007669"/>
    <property type="project" value="TreeGrafter"/>
</dbReference>
<dbReference type="WBParaSite" id="SRDH1_44290.1">
    <property type="protein sequence ID" value="SRDH1_44290.1"/>
    <property type="gene ID" value="SRDH1_44290"/>
</dbReference>
<dbReference type="GO" id="GO:0010494">
    <property type="term" value="C:cytoplasmic stress granule"/>
    <property type="evidence" value="ECO:0007669"/>
    <property type="project" value="TreeGrafter"/>
</dbReference>
<dbReference type="Pfam" id="PF17904">
    <property type="entry name" value="KH_9"/>
    <property type="match status" value="1"/>
</dbReference>
<feature type="compositionally biased region" description="Basic residues" evidence="2">
    <location>
        <begin position="709"/>
        <end position="730"/>
    </location>
</feature>
<dbReference type="InterPro" id="IPR040148">
    <property type="entry name" value="FMR1"/>
</dbReference>
<feature type="compositionally biased region" description="Polar residues" evidence="2">
    <location>
        <begin position="610"/>
        <end position="619"/>
    </location>
</feature>
<evidence type="ECO:0000259" key="3">
    <source>
        <dbReference type="PROSITE" id="PS51641"/>
    </source>
</evidence>
<evidence type="ECO:0000313" key="5">
    <source>
        <dbReference type="WBParaSite" id="SRDH1_44290.1"/>
    </source>
</evidence>
<dbReference type="PANTHER" id="PTHR10603:SF7">
    <property type="entry name" value="FRAGILE X MESSENGER RIBONUCLEOPROTEIN 1 HOMOLOG"/>
    <property type="match status" value="1"/>
</dbReference>
<dbReference type="SMART" id="SM00322">
    <property type="entry name" value="KH"/>
    <property type="match status" value="2"/>
</dbReference>
<evidence type="ECO:0000256" key="2">
    <source>
        <dbReference type="SAM" id="MobiDB-lite"/>
    </source>
</evidence>
<dbReference type="PROSITE" id="PS51641">
    <property type="entry name" value="AGENET_LIKE"/>
    <property type="match status" value="1"/>
</dbReference>
<dbReference type="PROSITE" id="PS50084">
    <property type="entry name" value="KH_TYPE_1"/>
    <property type="match status" value="2"/>
</dbReference>
<dbReference type="InterPro" id="IPR004087">
    <property type="entry name" value="KH_dom"/>
</dbReference>
<dbReference type="CDD" id="cd22426">
    <property type="entry name" value="KH_I_FMR1_FXR_rpt2"/>
    <property type="match status" value="1"/>
</dbReference>
<evidence type="ECO:0000313" key="4">
    <source>
        <dbReference type="Proteomes" id="UP000050792"/>
    </source>
</evidence>
<dbReference type="CDD" id="cd22425">
    <property type="entry name" value="KH_I_FMR1_FXR_rpt1"/>
    <property type="match status" value="1"/>
</dbReference>
<dbReference type="GO" id="GO:0043488">
    <property type="term" value="P:regulation of mRNA stability"/>
    <property type="evidence" value="ECO:0007669"/>
    <property type="project" value="TreeGrafter"/>
</dbReference>
<dbReference type="Gene3D" id="3.30.1370.10">
    <property type="entry name" value="K Homology domain, type 1"/>
    <property type="match status" value="2"/>
</dbReference>
<dbReference type="Proteomes" id="UP000050792">
    <property type="component" value="Unassembled WGS sequence"/>
</dbReference>
<dbReference type="SUPFAM" id="SSF54791">
    <property type="entry name" value="Eukaryotic type KH-domain (KH-domain type I)"/>
    <property type="match status" value="1"/>
</dbReference>
<feature type="domain" description="Agenet-like" evidence="3">
    <location>
        <begin position="91"/>
        <end position="162"/>
    </location>
</feature>
<dbReference type="Pfam" id="PF00013">
    <property type="entry name" value="KH_1"/>
    <property type="match status" value="1"/>
</dbReference>
<reference evidence="4" key="1">
    <citation type="submission" date="2022-06" db="EMBL/GenBank/DDBJ databases">
        <authorList>
            <person name="Berger JAMES D."/>
            <person name="Berger JAMES D."/>
        </authorList>
    </citation>
    <scope>NUCLEOTIDE SEQUENCE [LARGE SCALE GENOMIC DNA]</scope>
</reference>
<proteinExistence type="predicted"/>
<dbReference type="InterPro" id="IPR036612">
    <property type="entry name" value="KH_dom_type_1_sf"/>
</dbReference>
<dbReference type="GO" id="GO:0045182">
    <property type="term" value="F:translation regulator activity"/>
    <property type="evidence" value="ECO:0007669"/>
    <property type="project" value="TreeGrafter"/>
</dbReference>